<dbReference type="AlphaFoldDB" id="A0AA90H2F8"/>
<protein>
    <submittedName>
        <fullName evidence="2">Uncharacterized protein</fullName>
    </submittedName>
</protein>
<evidence type="ECO:0000313" key="2">
    <source>
        <dbReference type="EMBL" id="MDI5970096.1"/>
    </source>
</evidence>
<sequence>MSQSSPRMNTSIKGNVISGLIALAIYVVIALATGDNPGAAIGVGVGLGVVVFLLSFAISRTIRANRAR</sequence>
<comment type="caution">
    <text evidence="2">The sequence shown here is derived from an EMBL/GenBank/DDBJ whole genome shotgun (WGS) entry which is preliminary data.</text>
</comment>
<organism evidence="2">
    <name type="scientific">Streptantibioticus silvisoli</name>
    <dbReference type="NCBI Taxonomy" id="2705255"/>
    <lineage>
        <taxon>Bacteria</taxon>
        <taxon>Bacillati</taxon>
        <taxon>Actinomycetota</taxon>
        <taxon>Actinomycetes</taxon>
        <taxon>Kitasatosporales</taxon>
        <taxon>Streptomycetaceae</taxon>
        <taxon>Streptantibioticus</taxon>
    </lineage>
</organism>
<reference evidence="2" key="1">
    <citation type="submission" date="2023-05" db="EMBL/GenBank/DDBJ databases">
        <title>Streptantibioticus silvisoli sp. nov., acidotolerant actinomycetes 1 from pine litter.</title>
        <authorList>
            <person name="Swiecimska M."/>
            <person name="Golinska P."/>
            <person name="Sangal V."/>
            <person name="Wachnowicz B."/>
            <person name="Goodfellow M."/>
        </authorList>
    </citation>
    <scope>NUCLEOTIDE SEQUENCE</scope>
    <source>
        <strain evidence="2">SL13</strain>
    </source>
</reference>
<keyword evidence="1" id="KW-0812">Transmembrane</keyword>
<dbReference type="RefSeq" id="WP_282698675.1">
    <property type="nucleotide sequence ID" value="NZ_JABXJJ020000013.1"/>
</dbReference>
<evidence type="ECO:0000256" key="1">
    <source>
        <dbReference type="SAM" id="Phobius"/>
    </source>
</evidence>
<dbReference type="EMBL" id="JABXJJ020000013">
    <property type="protein sequence ID" value="MDI5970096.1"/>
    <property type="molecule type" value="Genomic_DNA"/>
</dbReference>
<name>A0AA90H2F8_9ACTN</name>
<keyword evidence="1" id="KW-1133">Transmembrane helix</keyword>
<gene>
    <name evidence="2" type="ORF">POF50_012220</name>
</gene>
<keyword evidence="1" id="KW-0472">Membrane</keyword>
<feature type="transmembrane region" description="Helical" evidence="1">
    <location>
        <begin position="38"/>
        <end position="58"/>
    </location>
</feature>
<proteinExistence type="predicted"/>
<accession>A0AA90H2F8</accession>
<feature type="transmembrane region" description="Helical" evidence="1">
    <location>
        <begin position="12"/>
        <end position="32"/>
    </location>
</feature>